<dbReference type="eggNOG" id="ENOG503317V">
    <property type="taxonomic scope" value="Bacteria"/>
</dbReference>
<dbReference type="AlphaFoldDB" id="C6LKF7"/>
<reference evidence="1" key="1">
    <citation type="submission" date="2009-07" db="EMBL/GenBank/DDBJ databases">
        <authorList>
            <person name="Weinstock G."/>
            <person name="Sodergren E."/>
            <person name="Clifton S."/>
            <person name="Fulton L."/>
            <person name="Fulton B."/>
            <person name="Courtney L."/>
            <person name="Fronick C."/>
            <person name="Harrison M."/>
            <person name="Strong C."/>
            <person name="Farmer C."/>
            <person name="Delahaunty K."/>
            <person name="Markovic C."/>
            <person name="Hall O."/>
            <person name="Minx P."/>
            <person name="Tomlinson C."/>
            <person name="Mitreva M."/>
            <person name="Nelson J."/>
            <person name="Hou S."/>
            <person name="Wollam A."/>
            <person name="Pepin K.H."/>
            <person name="Johnson M."/>
            <person name="Bhonagiri V."/>
            <person name="Nash W.E."/>
            <person name="Warren W."/>
            <person name="Chinwalla A."/>
            <person name="Mardis E.R."/>
            <person name="Wilson R.K."/>
        </authorList>
    </citation>
    <scope>NUCLEOTIDE SEQUENCE [LARGE SCALE GENOMIC DNA]</scope>
    <source>
        <strain evidence="1">DSM 14469</strain>
    </source>
</reference>
<dbReference type="EMBL" id="ACCL02000024">
    <property type="protein sequence ID" value="EET58856.1"/>
    <property type="molecule type" value="Genomic_DNA"/>
</dbReference>
<accession>C6LKF7</accession>
<comment type="caution">
    <text evidence="1">The sequence shown here is derived from an EMBL/GenBank/DDBJ whole genome shotgun (WGS) entry which is preliminary data.</text>
</comment>
<organism evidence="1 2">
    <name type="scientific">Marvinbryantia formatexigens DSM 14469</name>
    <dbReference type="NCBI Taxonomy" id="478749"/>
    <lineage>
        <taxon>Bacteria</taxon>
        <taxon>Bacillati</taxon>
        <taxon>Bacillota</taxon>
        <taxon>Clostridia</taxon>
        <taxon>Lachnospirales</taxon>
        <taxon>Lachnospiraceae</taxon>
        <taxon>Marvinbryantia</taxon>
    </lineage>
</organism>
<evidence type="ECO:0000313" key="1">
    <source>
        <dbReference type="EMBL" id="EET58856.1"/>
    </source>
</evidence>
<name>C6LKF7_9FIRM</name>
<protein>
    <submittedName>
        <fullName evidence="1">Uncharacterized protein</fullName>
    </submittedName>
</protein>
<dbReference type="STRING" id="168384.SAMN05660368_03431"/>
<evidence type="ECO:0000313" key="2">
    <source>
        <dbReference type="Proteomes" id="UP000005561"/>
    </source>
</evidence>
<dbReference type="Proteomes" id="UP000005561">
    <property type="component" value="Unassembled WGS sequence"/>
</dbReference>
<gene>
    <name evidence="1" type="ORF">BRYFOR_09144</name>
</gene>
<keyword evidence="2" id="KW-1185">Reference proteome</keyword>
<dbReference type="OrthoDB" id="9800467at2"/>
<sequence length="59" mass="6876">MTKTFIINKGQKPTEEQLQEIREAQKHPIVFDEDSPELSPAMYKAFKSSVIQRNRKKNA</sequence>
<dbReference type="RefSeq" id="WP_006863906.1">
    <property type="nucleotide sequence ID" value="NZ_ACCL02000024.1"/>
</dbReference>
<proteinExistence type="predicted"/>